<sequence length="82" mass="9270">MSRRSPGPRFFRRPKPFAGGEVWIVQHDESPDNTVLGVFATDDEAYAFMDTVKDDYENGVICSSFSIPYRSTDGAVRYQAED</sequence>
<comment type="caution">
    <text evidence="1">The sequence shown here is derived from an EMBL/GenBank/DDBJ whole genome shotgun (WGS) entry which is preliminary data.</text>
</comment>
<keyword evidence="2" id="KW-1185">Reference proteome</keyword>
<organism evidence="1 2">
    <name type="scientific">Curtobacterium citreum</name>
    <dbReference type="NCBI Taxonomy" id="2036"/>
    <lineage>
        <taxon>Bacteria</taxon>
        <taxon>Bacillati</taxon>
        <taxon>Actinomycetota</taxon>
        <taxon>Actinomycetes</taxon>
        <taxon>Micrococcales</taxon>
        <taxon>Microbacteriaceae</taxon>
        <taxon>Curtobacterium</taxon>
    </lineage>
</organism>
<evidence type="ECO:0000313" key="2">
    <source>
        <dbReference type="Proteomes" id="UP001370299"/>
    </source>
</evidence>
<gene>
    <name evidence="1" type="ORF">WMN62_02650</name>
</gene>
<protein>
    <submittedName>
        <fullName evidence="1">Uncharacterized protein</fullName>
    </submittedName>
</protein>
<evidence type="ECO:0000313" key="1">
    <source>
        <dbReference type="EMBL" id="MEK0170358.1"/>
    </source>
</evidence>
<dbReference type="Proteomes" id="UP001370299">
    <property type="component" value="Unassembled WGS sequence"/>
</dbReference>
<name>A0ABU8Y8P6_9MICO</name>
<accession>A0ABU8Y8P6</accession>
<dbReference type="EMBL" id="JBBLYY010000019">
    <property type="protein sequence ID" value="MEK0170358.1"/>
    <property type="molecule type" value="Genomic_DNA"/>
</dbReference>
<dbReference type="RefSeq" id="WP_243649938.1">
    <property type="nucleotide sequence ID" value="NZ_JBBKAP010000009.1"/>
</dbReference>
<reference evidence="1 2" key="1">
    <citation type="submission" date="2024-03" db="EMBL/GenBank/DDBJ databases">
        <title>Whole genomes of four grape xylem sap localized bacterial endophytes.</title>
        <authorList>
            <person name="Kumar G."/>
            <person name="Savka M.A."/>
        </authorList>
    </citation>
    <scope>NUCLEOTIDE SEQUENCE [LARGE SCALE GENOMIC DNA]</scope>
    <source>
        <strain evidence="1 2">RIT_GXS8</strain>
    </source>
</reference>
<proteinExistence type="predicted"/>